<dbReference type="InterPro" id="IPR001173">
    <property type="entry name" value="Glyco_trans_2-like"/>
</dbReference>
<evidence type="ECO:0000313" key="2">
    <source>
        <dbReference type="EMBL" id="GGZ18467.1"/>
    </source>
</evidence>
<dbReference type="SUPFAM" id="SSF53448">
    <property type="entry name" value="Nucleotide-diphospho-sugar transferases"/>
    <property type="match status" value="1"/>
</dbReference>
<dbReference type="InterPro" id="IPR029044">
    <property type="entry name" value="Nucleotide-diphossugar_trans"/>
</dbReference>
<proteinExistence type="predicted"/>
<comment type="caution">
    <text evidence="2">The sequence shown here is derived from an EMBL/GenBank/DDBJ whole genome shotgun (WGS) entry which is preliminary data.</text>
</comment>
<dbReference type="Gene3D" id="3.90.550.10">
    <property type="entry name" value="Spore Coat Polysaccharide Biosynthesis Protein SpsA, Chain A"/>
    <property type="match status" value="1"/>
</dbReference>
<feature type="domain" description="Glycosyltransferase 2-like" evidence="1">
    <location>
        <begin position="14"/>
        <end position="143"/>
    </location>
</feature>
<dbReference type="PANTHER" id="PTHR22916">
    <property type="entry name" value="GLYCOSYLTRANSFERASE"/>
    <property type="match status" value="1"/>
</dbReference>
<dbReference type="GO" id="GO:0016758">
    <property type="term" value="F:hexosyltransferase activity"/>
    <property type="evidence" value="ECO:0007669"/>
    <property type="project" value="UniProtKB-ARBA"/>
</dbReference>
<name>A0A918ULF5_9ACTN</name>
<reference evidence="2" key="2">
    <citation type="submission" date="2020-09" db="EMBL/GenBank/DDBJ databases">
        <authorList>
            <person name="Sun Q."/>
            <person name="Ohkuma M."/>
        </authorList>
    </citation>
    <scope>NUCLEOTIDE SEQUENCE</scope>
    <source>
        <strain evidence="2">JCM 4815</strain>
    </source>
</reference>
<evidence type="ECO:0000259" key="1">
    <source>
        <dbReference type="Pfam" id="PF00535"/>
    </source>
</evidence>
<protein>
    <recommendedName>
        <fullName evidence="1">Glycosyltransferase 2-like domain-containing protein</fullName>
    </recommendedName>
</protein>
<organism evidence="2 3">
    <name type="scientific">Streptomyces poonensis</name>
    <dbReference type="NCBI Taxonomy" id="68255"/>
    <lineage>
        <taxon>Bacteria</taxon>
        <taxon>Bacillati</taxon>
        <taxon>Actinomycetota</taxon>
        <taxon>Actinomycetes</taxon>
        <taxon>Kitasatosporales</taxon>
        <taxon>Streptomycetaceae</taxon>
        <taxon>Streptomyces</taxon>
    </lineage>
</organism>
<sequence>MKGRFLNPEYDITLIVPCFNVAPYLPACLESIESQRDFDRTQVLLVDDGSADGTPGLLSEFARRHPNARVLTQPNAGPGAARNRALDEAEARYLAFADGDDVLREDGLRSMLTCALESGADMVVADFVNVPERPYGRWKRHFGKGDQLISDITRYPELIFSGSVWNKLYSARFVRDHGFRFADGRLFEDAWFSIPAMLSAGSIYLLDKPVYDYRKRAEGNSIMDSLRTNPANYFDHLALNLHLLRLGDRYSGDIKRMLQRYAAFTYRGFLRGLRRAPDGIDHSALLPLITEHYRLIPDDVLQEFAEHPGDDELQQAAKDGTLSGLLGARAN</sequence>
<dbReference type="AlphaFoldDB" id="A0A918ULF5"/>
<dbReference type="EMBL" id="BMVW01000008">
    <property type="protein sequence ID" value="GGZ18467.1"/>
    <property type="molecule type" value="Genomic_DNA"/>
</dbReference>
<gene>
    <name evidence="2" type="ORF">GCM10010365_43330</name>
</gene>
<reference evidence="2" key="1">
    <citation type="journal article" date="2014" name="Int. J. Syst. Evol. Microbiol.">
        <title>Complete genome sequence of Corynebacterium casei LMG S-19264T (=DSM 44701T), isolated from a smear-ripened cheese.</title>
        <authorList>
            <consortium name="US DOE Joint Genome Institute (JGI-PGF)"/>
            <person name="Walter F."/>
            <person name="Albersmeier A."/>
            <person name="Kalinowski J."/>
            <person name="Ruckert C."/>
        </authorList>
    </citation>
    <scope>NUCLEOTIDE SEQUENCE</scope>
    <source>
        <strain evidence="2">JCM 4815</strain>
    </source>
</reference>
<dbReference type="Pfam" id="PF00535">
    <property type="entry name" value="Glycos_transf_2"/>
    <property type="match status" value="1"/>
</dbReference>
<dbReference type="PANTHER" id="PTHR22916:SF3">
    <property type="entry name" value="UDP-GLCNAC:BETAGAL BETA-1,3-N-ACETYLGLUCOSAMINYLTRANSFERASE-LIKE PROTEIN 1"/>
    <property type="match status" value="1"/>
</dbReference>
<keyword evidence="3" id="KW-1185">Reference proteome</keyword>
<dbReference type="Proteomes" id="UP000622166">
    <property type="component" value="Unassembled WGS sequence"/>
</dbReference>
<evidence type="ECO:0000313" key="3">
    <source>
        <dbReference type="Proteomes" id="UP000622166"/>
    </source>
</evidence>
<dbReference type="CDD" id="cd00761">
    <property type="entry name" value="Glyco_tranf_GTA_type"/>
    <property type="match status" value="1"/>
</dbReference>
<accession>A0A918ULF5</accession>
<dbReference type="RefSeq" id="WP_189861580.1">
    <property type="nucleotide sequence ID" value="NZ_BMVW01000008.1"/>
</dbReference>